<dbReference type="EMBL" id="CP136336">
    <property type="protein sequence ID" value="WOB10348.1"/>
    <property type="molecule type" value="Genomic_DNA"/>
</dbReference>
<proteinExistence type="predicted"/>
<evidence type="ECO:0000313" key="2">
    <source>
        <dbReference type="Proteomes" id="UP001303946"/>
    </source>
</evidence>
<dbReference type="InterPro" id="IPR042258">
    <property type="entry name" value="DGOK_N"/>
</dbReference>
<dbReference type="RefSeq" id="WP_316703255.1">
    <property type="nucleotide sequence ID" value="NZ_CP136336.1"/>
</dbReference>
<accession>A0ABZ0D5M8</accession>
<dbReference type="Gene3D" id="3.30.420.310">
    <property type="entry name" value="2-keto-3-deoxy-galactonokinase, C-terminal domain"/>
    <property type="match status" value="1"/>
</dbReference>
<protein>
    <submittedName>
        <fullName evidence="1">2-dehydro-3-deoxygalactonokinase</fullName>
    </submittedName>
</protein>
<dbReference type="Pfam" id="PF05035">
    <property type="entry name" value="DGOK"/>
    <property type="match status" value="1"/>
</dbReference>
<dbReference type="InterPro" id="IPR007729">
    <property type="entry name" value="DGOK"/>
</dbReference>
<keyword evidence="2" id="KW-1185">Reference proteome</keyword>
<name>A0ABZ0D5M8_9BURK</name>
<gene>
    <name evidence="1" type="ORF">RXV79_09865</name>
</gene>
<dbReference type="InterPro" id="IPR042257">
    <property type="entry name" value="DGOK_C"/>
</dbReference>
<organism evidence="1 2">
    <name type="scientific">Piscinibacter gummiphilus</name>
    <dbReference type="NCBI Taxonomy" id="946333"/>
    <lineage>
        <taxon>Bacteria</taxon>
        <taxon>Pseudomonadati</taxon>
        <taxon>Pseudomonadota</taxon>
        <taxon>Betaproteobacteria</taxon>
        <taxon>Burkholderiales</taxon>
        <taxon>Sphaerotilaceae</taxon>
        <taxon>Piscinibacter</taxon>
    </lineage>
</organism>
<reference evidence="1 2" key="1">
    <citation type="submission" date="2023-10" db="EMBL/GenBank/DDBJ databases">
        <title>Bacteria for the degradation of biodegradable plastic PBAT(Polybutylene adipate terephthalate).</title>
        <authorList>
            <person name="Weon H.-Y."/>
            <person name="Yeon J."/>
        </authorList>
    </citation>
    <scope>NUCLEOTIDE SEQUENCE [LARGE SCALE GENOMIC DNA]</scope>
    <source>
        <strain evidence="1 2">SBD 7-3</strain>
    </source>
</reference>
<dbReference type="Gene3D" id="3.30.420.300">
    <property type="entry name" value="2-keto-3-deoxy-galactonokinase, substrate binding domain"/>
    <property type="match status" value="1"/>
</dbReference>
<evidence type="ECO:0000313" key="1">
    <source>
        <dbReference type="EMBL" id="WOB10348.1"/>
    </source>
</evidence>
<dbReference type="Proteomes" id="UP001303946">
    <property type="component" value="Chromosome"/>
</dbReference>
<sequence length="293" mass="31166">MKNGVIGIDWGTTHRRAYLLGEGGALVEERADDQGLLAARGRFAEAFDAIVQGWPREWPVVMSGMVGAASGWQEAPYLEASTPLTALSRHLVPLKHAPQGRRIALVPGYRWIGPNGEVDVMRGEETQLLGALVLGQSDGWVVLPGTHSKWVRLEHGAMQGWRTYMTGELFALLGQQGTLAGLIGPDDVPAAFEAGLLAAGRGALSHAIFGCRAKVVTGRMPTEYARSYLSGLLIGAEWGDTRPSPRTVTVVAAGALASAYGEAARHHGSTPVVLEPRAVYLAALATLQEGMEK</sequence>